<keyword evidence="1 2" id="KW-0732">Signal</keyword>
<dbReference type="PROSITE" id="PS51164">
    <property type="entry name" value="CBM1_2"/>
    <property type="match status" value="3"/>
</dbReference>
<gene>
    <name evidence="5" type="primary">Aste57867_24995</name>
    <name evidence="4" type="ORF">As57867_024917</name>
    <name evidence="5" type="ORF">ASTE57867_24995</name>
</gene>
<dbReference type="GO" id="GO:0005576">
    <property type="term" value="C:extracellular region"/>
    <property type="evidence" value="ECO:0007669"/>
    <property type="project" value="InterPro"/>
</dbReference>
<dbReference type="InterPro" id="IPR000254">
    <property type="entry name" value="CBD"/>
</dbReference>
<dbReference type="Pfam" id="PF00734">
    <property type="entry name" value="CBM_1"/>
    <property type="match status" value="3"/>
</dbReference>
<dbReference type="OrthoDB" id="77927at2759"/>
<feature type="domain" description="CBM1" evidence="3">
    <location>
        <begin position="470"/>
        <end position="506"/>
    </location>
</feature>
<evidence type="ECO:0000313" key="4">
    <source>
        <dbReference type="EMBL" id="KAF0682907.1"/>
    </source>
</evidence>
<feature type="domain" description="CBM1" evidence="3">
    <location>
        <begin position="89"/>
        <end position="126"/>
    </location>
</feature>
<dbReference type="Proteomes" id="UP000332933">
    <property type="component" value="Unassembled WGS sequence"/>
</dbReference>
<reference evidence="5 6" key="1">
    <citation type="submission" date="2019-03" db="EMBL/GenBank/DDBJ databases">
        <authorList>
            <person name="Gaulin E."/>
            <person name="Dumas B."/>
        </authorList>
    </citation>
    <scope>NUCLEOTIDE SEQUENCE [LARGE SCALE GENOMIC DNA]</scope>
    <source>
        <strain evidence="5">CBS 568.67</strain>
    </source>
</reference>
<evidence type="ECO:0000259" key="3">
    <source>
        <dbReference type="PROSITE" id="PS51164"/>
    </source>
</evidence>
<sequence>MKVTYVSLALAATAASAQQFKNCKADSDCEKNFTCVQATGQTWSMCQPKPAASTGERWARCASNAECNAGLFCKPADDKSFSMCQPNESCVGNFAQCGGSNFVGSSCCKDSGYTCKAWNKWYSQCVPQSWKREAEASCTPVSVEGDATYCVSSGPICGGAGNACPKKGDVASADCLKTLTSYIGANAKCVAPEDAVCKTIKTGARGCVWASKAPQKDAEDDEQNGANLVSVEGDATYAVYGPVCGGNGAGCPKKGDVAVKDCVKNVRSYVDAAKCVAPEDATCKKIKTGAWGCVWTSQSPQKDAEDSEQAGCTNVSVVGDATYCVKGKICGAEGDACPKKGDVASADCLKTLNSYVDAAKCVAPADATCQKIPSGARGCVFGAAAATTTAPVVSTAVPATTSAAPATTTATTPATTAANNNGKCSTNWSQCNGQNWPFGVCCEDPSFQCNFKNQYLSLCEPKPKKDVEEAEVGAWQQCGGKNYNGDKSCVAGTSCVEINEWYSQCKPTPSAAGRVNTWQQCGGNNYKGDTACRDEDKCQKWNDWYSQCIPRNN</sequence>
<dbReference type="EMBL" id="VJMH01007479">
    <property type="protein sequence ID" value="KAF0682907.1"/>
    <property type="molecule type" value="Genomic_DNA"/>
</dbReference>
<feature type="chain" id="PRO_5036116633" evidence="2">
    <location>
        <begin position="18"/>
        <end position="553"/>
    </location>
</feature>
<dbReference type="PROSITE" id="PS00562">
    <property type="entry name" value="CBM1_1"/>
    <property type="match status" value="2"/>
</dbReference>
<reference evidence="4" key="2">
    <citation type="submission" date="2019-06" db="EMBL/GenBank/DDBJ databases">
        <title>Genomics analysis of Aphanomyces spp. identifies a new class of oomycete effector associated with host adaptation.</title>
        <authorList>
            <person name="Gaulin E."/>
        </authorList>
    </citation>
    <scope>NUCLEOTIDE SEQUENCE</scope>
    <source>
        <strain evidence="4">CBS 578.67</strain>
    </source>
</reference>
<keyword evidence="6" id="KW-1185">Reference proteome</keyword>
<feature type="domain" description="CBM1" evidence="3">
    <location>
        <begin position="513"/>
        <end position="549"/>
    </location>
</feature>
<evidence type="ECO:0000256" key="1">
    <source>
        <dbReference type="ARBA" id="ARBA00022729"/>
    </source>
</evidence>
<feature type="signal peptide" evidence="2">
    <location>
        <begin position="1"/>
        <end position="17"/>
    </location>
</feature>
<protein>
    <submittedName>
        <fullName evidence="5">Aste57867_24995 protein</fullName>
    </submittedName>
</protein>
<dbReference type="GO" id="GO:0030248">
    <property type="term" value="F:cellulose binding"/>
    <property type="evidence" value="ECO:0007669"/>
    <property type="project" value="InterPro"/>
</dbReference>
<accession>A0A485LS02</accession>
<name>A0A485LS02_9STRA</name>
<dbReference type="SMART" id="SM00236">
    <property type="entry name" value="fCBD"/>
    <property type="match status" value="3"/>
</dbReference>
<dbReference type="AlphaFoldDB" id="A0A485LS02"/>
<proteinExistence type="predicted"/>
<dbReference type="InterPro" id="IPR035971">
    <property type="entry name" value="CBD_sf"/>
</dbReference>
<dbReference type="SUPFAM" id="SSF57180">
    <property type="entry name" value="Cellulose-binding domain"/>
    <property type="match status" value="3"/>
</dbReference>
<evidence type="ECO:0000256" key="2">
    <source>
        <dbReference type="SAM" id="SignalP"/>
    </source>
</evidence>
<dbReference type="GO" id="GO:0005975">
    <property type="term" value="P:carbohydrate metabolic process"/>
    <property type="evidence" value="ECO:0007669"/>
    <property type="project" value="InterPro"/>
</dbReference>
<organism evidence="5 6">
    <name type="scientific">Aphanomyces stellatus</name>
    <dbReference type="NCBI Taxonomy" id="120398"/>
    <lineage>
        <taxon>Eukaryota</taxon>
        <taxon>Sar</taxon>
        <taxon>Stramenopiles</taxon>
        <taxon>Oomycota</taxon>
        <taxon>Saprolegniomycetes</taxon>
        <taxon>Saprolegniales</taxon>
        <taxon>Verrucalvaceae</taxon>
        <taxon>Aphanomyces</taxon>
    </lineage>
</organism>
<evidence type="ECO:0000313" key="5">
    <source>
        <dbReference type="EMBL" id="VFU01626.1"/>
    </source>
</evidence>
<evidence type="ECO:0000313" key="6">
    <source>
        <dbReference type="Proteomes" id="UP000332933"/>
    </source>
</evidence>
<dbReference type="EMBL" id="CAADRA010007505">
    <property type="protein sequence ID" value="VFU01626.1"/>
    <property type="molecule type" value="Genomic_DNA"/>
</dbReference>